<evidence type="ECO:0000256" key="2">
    <source>
        <dbReference type="ARBA" id="ARBA00022833"/>
    </source>
</evidence>
<keyword evidence="9" id="KW-1185">Reference proteome</keyword>
<dbReference type="EMBL" id="KQ030510">
    <property type="protein sequence ID" value="KJZ76532.1"/>
    <property type="molecule type" value="Genomic_DNA"/>
</dbReference>
<feature type="compositionally biased region" description="Low complexity" evidence="6">
    <location>
        <begin position="14"/>
        <end position="31"/>
    </location>
</feature>
<protein>
    <recommendedName>
        <fullName evidence="7">Zn(2)-C6 fungal-type domain-containing protein</fullName>
    </recommendedName>
</protein>
<dbReference type="InterPro" id="IPR001138">
    <property type="entry name" value="Zn2Cys6_DnaBD"/>
</dbReference>
<keyword evidence="4" id="KW-0804">Transcription</keyword>
<dbReference type="CDD" id="cd00067">
    <property type="entry name" value="GAL4"/>
    <property type="match status" value="1"/>
</dbReference>
<dbReference type="PANTHER" id="PTHR47660:SF3">
    <property type="entry name" value="FINGER DOMAIN PROTEIN, PUTATIVE (AFU_ORTHOLOGUE AFUA_4G03310)-RELATED"/>
    <property type="match status" value="1"/>
</dbReference>
<feature type="compositionally biased region" description="Gly residues" evidence="6">
    <location>
        <begin position="1"/>
        <end position="10"/>
    </location>
</feature>
<evidence type="ECO:0000259" key="7">
    <source>
        <dbReference type="PROSITE" id="PS50048"/>
    </source>
</evidence>
<evidence type="ECO:0000256" key="4">
    <source>
        <dbReference type="ARBA" id="ARBA00023163"/>
    </source>
</evidence>
<evidence type="ECO:0000313" key="9">
    <source>
        <dbReference type="Proteomes" id="UP000054481"/>
    </source>
</evidence>
<dbReference type="AlphaFoldDB" id="A0A0F8A1V2"/>
<keyword evidence="1" id="KW-0479">Metal-binding</keyword>
<accession>A0A0F8A1V2</accession>
<proteinExistence type="predicted"/>
<feature type="region of interest" description="Disordered" evidence="6">
    <location>
        <begin position="74"/>
        <end position="106"/>
    </location>
</feature>
<evidence type="ECO:0000256" key="1">
    <source>
        <dbReference type="ARBA" id="ARBA00022723"/>
    </source>
</evidence>
<evidence type="ECO:0000256" key="3">
    <source>
        <dbReference type="ARBA" id="ARBA00023015"/>
    </source>
</evidence>
<dbReference type="OrthoDB" id="9930022at2759"/>
<keyword evidence="2" id="KW-0862">Zinc</keyword>
<dbReference type="PANTHER" id="PTHR47660">
    <property type="entry name" value="TRANSCRIPTION FACTOR WITH C2H2 AND ZN(2)-CYS(6) DNA BINDING DOMAIN (EUROFUNG)-RELATED-RELATED"/>
    <property type="match status" value="1"/>
</dbReference>
<dbReference type="SUPFAM" id="SSF57701">
    <property type="entry name" value="Zn2/Cys6 DNA-binding domain"/>
    <property type="match status" value="1"/>
</dbReference>
<dbReference type="Gene3D" id="4.10.240.10">
    <property type="entry name" value="Zn(2)-C6 fungal-type DNA-binding domain"/>
    <property type="match status" value="1"/>
</dbReference>
<feature type="domain" description="Zn(2)-C6 fungal-type" evidence="7">
    <location>
        <begin position="35"/>
        <end position="65"/>
    </location>
</feature>
<keyword evidence="5" id="KW-0539">Nucleus</keyword>
<name>A0A0F8A1V2_9HYPO</name>
<evidence type="ECO:0000313" key="8">
    <source>
        <dbReference type="EMBL" id="KJZ76532.1"/>
    </source>
</evidence>
<dbReference type="Pfam" id="PF00172">
    <property type="entry name" value="Zn_clus"/>
    <property type="match status" value="1"/>
</dbReference>
<feature type="compositionally biased region" description="Basic residues" evidence="6">
    <location>
        <begin position="87"/>
        <end position="96"/>
    </location>
</feature>
<reference evidence="8 9" key="1">
    <citation type="journal article" date="2014" name="Genome Biol. Evol.">
        <title>Comparative genomics and transcriptomics analyses reveal divergent lifestyle features of nematode endoparasitic fungus Hirsutella minnesotensis.</title>
        <authorList>
            <person name="Lai Y."/>
            <person name="Liu K."/>
            <person name="Zhang X."/>
            <person name="Zhang X."/>
            <person name="Li K."/>
            <person name="Wang N."/>
            <person name="Shu C."/>
            <person name="Wu Y."/>
            <person name="Wang C."/>
            <person name="Bushley K.E."/>
            <person name="Xiang M."/>
            <person name="Liu X."/>
        </authorList>
    </citation>
    <scope>NUCLEOTIDE SEQUENCE [LARGE SCALE GENOMIC DNA]</scope>
    <source>
        <strain evidence="8 9">3608</strain>
    </source>
</reference>
<dbReference type="PROSITE" id="PS50048">
    <property type="entry name" value="ZN2_CY6_FUNGAL_2"/>
    <property type="match status" value="1"/>
</dbReference>
<gene>
    <name evidence="8" type="ORF">HIM_03868</name>
</gene>
<evidence type="ECO:0000256" key="5">
    <source>
        <dbReference type="ARBA" id="ARBA00023242"/>
    </source>
</evidence>
<dbReference type="SMART" id="SM00066">
    <property type="entry name" value="GAL4"/>
    <property type="match status" value="1"/>
</dbReference>
<dbReference type="GO" id="GO:0008270">
    <property type="term" value="F:zinc ion binding"/>
    <property type="evidence" value="ECO:0007669"/>
    <property type="project" value="InterPro"/>
</dbReference>
<dbReference type="GO" id="GO:0000981">
    <property type="term" value="F:DNA-binding transcription factor activity, RNA polymerase II-specific"/>
    <property type="evidence" value="ECO:0007669"/>
    <property type="project" value="InterPro"/>
</dbReference>
<dbReference type="Proteomes" id="UP000054481">
    <property type="component" value="Unassembled WGS sequence"/>
</dbReference>
<feature type="region of interest" description="Disordered" evidence="6">
    <location>
        <begin position="1"/>
        <end position="50"/>
    </location>
</feature>
<organism evidence="8 9">
    <name type="scientific">Hirsutella minnesotensis 3608</name>
    <dbReference type="NCBI Taxonomy" id="1043627"/>
    <lineage>
        <taxon>Eukaryota</taxon>
        <taxon>Fungi</taxon>
        <taxon>Dikarya</taxon>
        <taxon>Ascomycota</taxon>
        <taxon>Pezizomycotina</taxon>
        <taxon>Sordariomycetes</taxon>
        <taxon>Hypocreomycetidae</taxon>
        <taxon>Hypocreales</taxon>
        <taxon>Ophiocordycipitaceae</taxon>
        <taxon>Hirsutella</taxon>
    </lineage>
</organism>
<evidence type="ECO:0000256" key="6">
    <source>
        <dbReference type="SAM" id="MobiDB-lite"/>
    </source>
</evidence>
<keyword evidence="3" id="KW-0805">Transcription regulation</keyword>
<dbReference type="InterPro" id="IPR036864">
    <property type="entry name" value="Zn2-C6_fun-type_DNA-bd_sf"/>
</dbReference>
<sequence>MDSFGGGGLTGNDATSPTTTSSSSSAAAAASRQKSCNACVRGKRRCDKRTPRCSRCANKGLDCVYQKMPPGAGRDDHLANHAPNSHSHVRREHQRRQATMAEPVSASEVPEFDMSFDMEPLTSDTSPESLQADVGLLGGADGLDFSIVDMLASSSASGTDVWSLHGFGGSGDDGYGSKMDLPPLPTGPFAAPMTPALQQPPPIRDLSLLKANDRGCVDFDPLHVHDPRTRLGCIVAFMSTLPATFATTRALPFMHPRLWVGQVPKPILTVYSAASAYANGNGGGSGKAWTVKLVADASRDIHREGERAATPADKLARVQALTIAGAMRVFDGDVGLRAAAEREMSVLMAWTKELATLRDELEEEAAMQKGGLREAPPKTWESWIFLESVRRTVMAASAFMCVFVLLKSEEPDDDMWCKRQTFTASKHLWDATSSVEFYRSWRDKPQYWIENMSFTDFWMYGRPADLDEFTRLMLISQVGVDAMDHFLEGEIAIPV</sequence>